<accession>A0A0H2YSR6</accession>
<dbReference type="Proteomes" id="UP000001823">
    <property type="component" value="Chromosome"/>
</dbReference>
<sequence length="129" mass="15006">MNNNKKFKFIVYLDNKELVKQFFYTNIAPFTYYTLPVCGIPAGKVIFEIENRKIYLKAKINDFEKGEHIETLSEIGFEDLDDFSINKTKNKDVYHITMAKKKHKVGLNCSNGLNDDLAKEIVQYVRESA</sequence>
<dbReference type="PaxDb" id="195103-CPF_1036"/>
<keyword evidence="2" id="KW-1185">Reference proteome</keyword>
<dbReference type="KEGG" id="cpf:CPF_1036"/>
<reference evidence="1 2" key="1">
    <citation type="journal article" date="2006" name="Genome Res.">
        <title>Skewed genomic variability in strains of the toxigenic bacterial pathogen, Clostridium perfringens.</title>
        <authorList>
            <person name="Myers G.S."/>
            <person name="Rasko D.A."/>
            <person name="Cheung J.K."/>
            <person name="Ravel J."/>
            <person name="Seshadri R."/>
            <person name="Deboy R.T."/>
            <person name="Ren Q."/>
            <person name="Varga J."/>
            <person name="Awad M.M."/>
            <person name="Brinkac L.M."/>
            <person name="Daugherty S.C."/>
            <person name="Haft D.H."/>
            <person name="Dodson R.J."/>
            <person name="Madupu R."/>
            <person name="Nelson W.C."/>
            <person name="Rosovitz M.J."/>
            <person name="Sullivan S.A."/>
            <person name="Khouri H."/>
            <person name="Dimitrov G.I."/>
            <person name="Watkins K.L."/>
            <person name="Mulligan S."/>
            <person name="Benton J."/>
            <person name="Radune D."/>
            <person name="Fisher D.J."/>
            <person name="Atkins H.S."/>
            <person name="Hiscox T."/>
            <person name="Jost B.H."/>
            <person name="Billington S.J."/>
            <person name="Songer J.G."/>
            <person name="McClane B.A."/>
            <person name="Titball R.W."/>
            <person name="Rood J.I."/>
            <person name="Melville S.B."/>
            <person name="Paulsen I.T."/>
        </authorList>
    </citation>
    <scope>NUCLEOTIDE SEQUENCE [LARGE SCALE GENOMIC DNA]</scope>
    <source>
        <strain evidence="2">ATCC 13124 / DSM 756 / JCM 1290 / NCIMB 6125 / NCTC 8237 / S 107 / Type A</strain>
    </source>
</reference>
<dbReference type="STRING" id="195103.CPF_1036"/>
<dbReference type="RefSeq" id="WP_011590533.1">
    <property type="nucleotide sequence ID" value="NC_008261.1"/>
</dbReference>
<dbReference type="EMBL" id="CP000246">
    <property type="protein sequence ID" value="ABG83790.1"/>
    <property type="molecule type" value="Genomic_DNA"/>
</dbReference>
<organism evidence="1 2">
    <name type="scientific">Clostridium perfringens (strain ATCC 13124 / DSM 756 / JCM 1290 / NCIMB 6125 / NCTC 8237 / Type A)</name>
    <dbReference type="NCBI Taxonomy" id="195103"/>
    <lineage>
        <taxon>Bacteria</taxon>
        <taxon>Bacillati</taxon>
        <taxon>Bacillota</taxon>
        <taxon>Clostridia</taxon>
        <taxon>Eubacteriales</taxon>
        <taxon>Clostridiaceae</taxon>
        <taxon>Clostridium</taxon>
    </lineage>
</organism>
<name>A0A0H2YSR6_CLOP1</name>
<dbReference type="AlphaFoldDB" id="A0A0H2YSR6"/>
<evidence type="ECO:0000313" key="2">
    <source>
        <dbReference type="Proteomes" id="UP000001823"/>
    </source>
</evidence>
<dbReference type="HOGENOM" id="CLU_1945012_0_0_9"/>
<proteinExistence type="predicted"/>
<gene>
    <name evidence="1" type="ordered locus">CPF_1036</name>
</gene>
<evidence type="ECO:0000313" key="1">
    <source>
        <dbReference type="EMBL" id="ABG83790.1"/>
    </source>
</evidence>
<protein>
    <submittedName>
        <fullName evidence="1">Uncharacterized protein</fullName>
    </submittedName>
</protein>